<evidence type="ECO:0000313" key="6">
    <source>
        <dbReference type="Proteomes" id="UP001142325"/>
    </source>
</evidence>
<gene>
    <name evidence="5" type="ORF">GCM10017596_27020</name>
</gene>
<evidence type="ECO:0000313" key="5">
    <source>
        <dbReference type="EMBL" id="GLK02987.1"/>
    </source>
</evidence>
<name>A0A9W6HV71_9MICO</name>
<dbReference type="InterPro" id="IPR028082">
    <property type="entry name" value="Peripla_BP_I"/>
</dbReference>
<reference evidence="5" key="1">
    <citation type="journal article" date="2014" name="Int. J. Syst. Evol. Microbiol.">
        <title>Complete genome sequence of Corynebacterium casei LMG S-19264T (=DSM 44701T), isolated from a smear-ripened cheese.</title>
        <authorList>
            <consortium name="US DOE Joint Genome Institute (JGI-PGF)"/>
            <person name="Walter F."/>
            <person name="Albersmeier A."/>
            <person name="Kalinowski J."/>
            <person name="Ruckert C."/>
        </authorList>
    </citation>
    <scope>NUCLEOTIDE SEQUENCE</scope>
    <source>
        <strain evidence="5">VKM Ac-1958</strain>
    </source>
</reference>
<keyword evidence="2 3" id="KW-0732">Signal</keyword>
<evidence type="ECO:0000256" key="2">
    <source>
        <dbReference type="ARBA" id="ARBA00022729"/>
    </source>
</evidence>
<dbReference type="SUPFAM" id="SSF53822">
    <property type="entry name" value="Periplasmic binding protein-like I"/>
    <property type="match status" value="1"/>
</dbReference>
<organism evidence="5 6">
    <name type="scientific">Microbacterium keratanolyticum</name>
    <dbReference type="NCBI Taxonomy" id="67574"/>
    <lineage>
        <taxon>Bacteria</taxon>
        <taxon>Bacillati</taxon>
        <taxon>Actinomycetota</taxon>
        <taxon>Actinomycetes</taxon>
        <taxon>Micrococcales</taxon>
        <taxon>Microbacteriaceae</taxon>
        <taxon>Microbacterium</taxon>
    </lineage>
</organism>
<proteinExistence type="predicted"/>
<evidence type="ECO:0000256" key="1">
    <source>
        <dbReference type="ARBA" id="ARBA00004196"/>
    </source>
</evidence>
<dbReference type="PANTHER" id="PTHR30036">
    <property type="entry name" value="D-XYLOSE-BINDING PERIPLASMIC PROTEIN"/>
    <property type="match status" value="1"/>
</dbReference>
<accession>A0A9W6HV71</accession>
<dbReference type="Proteomes" id="UP001142325">
    <property type="component" value="Unassembled WGS sequence"/>
</dbReference>
<dbReference type="PROSITE" id="PS51257">
    <property type="entry name" value="PROKAR_LIPOPROTEIN"/>
    <property type="match status" value="1"/>
</dbReference>
<keyword evidence="6" id="KW-1185">Reference proteome</keyword>
<evidence type="ECO:0000256" key="3">
    <source>
        <dbReference type="SAM" id="SignalP"/>
    </source>
</evidence>
<evidence type="ECO:0000259" key="4">
    <source>
        <dbReference type="Pfam" id="PF13407"/>
    </source>
</evidence>
<feature type="chain" id="PRO_5040810712" evidence="3">
    <location>
        <begin position="22"/>
        <end position="358"/>
    </location>
</feature>
<dbReference type="InterPro" id="IPR050555">
    <property type="entry name" value="Bact_Solute-Bind_Prot2"/>
</dbReference>
<dbReference type="Pfam" id="PF13407">
    <property type="entry name" value="Peripla_BP_4"/>
    <property type="match status" value="1"/>
</dbReference>
<dbReference type="AlphaFoldDB" id="A0A9W6HV71"/>
<dbReference type="EMBL" id="BSET01000002">
    <property type="protein sequence ID" value="GLK02987.1"/>
    <property type="molecule type" value="Genomic_DNA"/>
</dbReference>
<protein>
    <submittedName>
        <fullName evidence="5">ABC transporter substrate-binding protein</fullName>
    </submittedName>
</protein>
<reference evidence="5" key="2">
    <citation type="submission" date="2023-01" db="EMBL/GenBank/DDBJ databases">
        <authorList>
            <person name="Sun Q."/>
            <person name="Evtushenko L."/>
        </authorList>
    </citation>
    <scope>NUCLEOTIDE SEQUENCE</scope>
    <source>
        <strain evidence="5">VKM Ac-1958</strain>
    </source>
</reference>
<dbReference type="InterPro" id="IPR025997">
    <property type="entry name" value="SBP_2_dom"/>
</dbReference>
<dbReference type="GO" id="GO:0030246">
    <property type="term" value="F:carbohydrate binding"/>
    <property type="evidence" value="ECO:0007669"/>
    <property type="project" value="TreeGrafter"/>
</dbReference>
<feature type="domain" description="Periplasmic binding protein" evidence="4">
    <location>
        <begin position="36"/>
        <end position="297"/>
    </location>
</feature>
<dbReference type="GO" id="GO:0030288">
    <property type="term" value="C:outer membrane-bounded periplasmic space"/>
    <property type="evidence" value="ECO:0007669"/>
    <property type="project" value="TreeGrafter"/>
</dbReference>
<dbReference type="RefSeq" id="WP_271171599.1">
    <property type="nucleotide sequence ID" value="NZ_BAAAUM010000002.1"/>
</dbReference>
<comment type="caution">
    <text evidence="5">The sequence shown here is derived from an EMBL/GenBank/DDBJ whole genome shotgun (WGS) entry which is preliminary data.</text>
</comment>
<feature type="signal peptide" evidence="3">
    <location>
        <begin position="1"/>
        <end position="21"/>
    </location>
</feature>
<comment type="subcellular location">
    <subcellularLocation>
        <location evidence="1">Cell envelope</location>
    </subcellularLocation>
</comment>
<dbReference type="Gene3D" id="3.40.50.2300">
    <property type="match status" value="2"/>
</dbReference>
<dbReference type="PANTHER" id="PTHR30036:SF1">
    <property type="entry name" value="D-XYLOSE-BINDING PERIPLASMIC PROTEIN"/>
    <property type="match status" value="1"/>
</dbReference>
<sequence>MIRRTAIAALLAAALVLSACASTPDATGDEPRGGTIALLLPDTDTARYESTDRPMFERVAAQRCPECRLLYANAGSDAARQQEQAETMLARGAKVLVLDAVDTVAAASIVAAATRNDALVIAYDRFIDAPGVTAYVSFDSTLIGRQQATAVREAIEGTGTADPGVLLLNGSATDPNAAALRTGALQALKGSGIEVLAELDTPGWSSARAQEWTTAQIARFPGRIDGVIAANDALAGGAIAALNAAGIHPLPPVSGQDAELSAVQRIVAGEQLMTVAKAADDQARTAAEVAVRLVRGEHPLAPTRIRGVASFVLAPTVAFRDDLARVVVQGRMHDVHDICTASYAAACIDLGLIEEDSE</sequence>